<keyword evidence="3" id="KW-1185">Reference proteome</keyword>
<name>A0ABD2HMW9_PAGBO</name>
<proteinExistence type="predicted"/>
<feature type="compositionally biased region" description="Low complexity" evidence="1">
    <location>
        <begin position="1"/>
        <end position="21"/>
    </location>
</feature>
<evidence type="ECO:0000313" key="2">
    <source>
        <dbReference type="EMBL" id="KAL3067196.1"/>
    </source>
</evidence>
<feature type="region of interest" description="Disordered" evidence="1">
    <location>
        <begin position="1"/>
        <end position="25"/>
    </location>
</feature>
<dbReference type="EMBL" id="JBIYXZ010002068">
    <property type="protein sequence ID" value="KAL3067196.1"/>
    <property type="molecule type" value="Genomic_DNA"/>
</dbReference>
<sequence>MRCSLPQQLMPLPVSSSSSLSETAHNKLLPPADCMQNFCHTSEGSTSGSETLTPSINSENAVNHTSSLLDAGEYICLTD</sequence>
<reference evidence="2 3" key="1">
    <citation type="journal article" date="2022" name="G3 (Bethesda)">
        <title>Evaluating Illumina-, Nanopore-, and PacBio-based genome assembly strategies with the bald notothen, Trematomus borchgrevinki.</title>
        <authorList>
            <person name="Rayamajhi N."/>
            <person name="Cheng C.C."/>
            <person name="Catchen J.M."/>
        </authorList>
    </citation>
    <scope>NUCLEOTIDE SEQUENCE [LARGE SCALE GENOMIC DNA]</scope>
    <source>
        <strain evidence="2">AGRC-2024</strain>
    </source>
</reference>
<accession>A0ABD2HMW9</accession>
<reference evidence="2 3" key="2">
    <citation type="journal article" date="2024" name="G3 (Bethesda)">
        <title>The genome of the cryopelagic Antarctic bald notothen, Trematomus borchgrevinki.</title>
        <authorList>
            <person name="Rayamajhi N."/>
            <person name="Rivera-Colon A.G."/>
            <person name="Minhas B.F."/>
            <person name="Cheng C.C."/>
            <person name="Catchen J.M."/>
        </authorList>
    </citation>
    <scope>NUCLEOTIDE SEQUENCE [LARGE SCALE GENOMIC DNA]</scope>
    <source>
        <strain evidence="2">AGRC-2024</strain>
    </source>
</reference>
<protein>
    <submittedName>
        <fullName evidence="2">Uncharacterized protein</fullName>
    </submittedName>
</protein>
<evidence type="ECO:0000256" key="1">
    <source>
        <dbReference type="SAM" id="MobiDB-lite"/>
    </source>
</evidence>
<organism evidence="2 3">
    <name type="scientific">Pagothenia borchgrevinki</name>
    <name type="common">Bald rockcod</name>
    <name type="synonym">Trematomus borchgrevinki</name>
    <dbReference type="NCBI Taxonomy" id="8213"/>
    <lineage>
        <taxon>Eukaryota</taxon>
        <taxon>Metazoa</taxon>
        <taxon>Chordata</taxon>
        <taxon>Craniata</taxon>
        <taxon>Vertebrata</taxon>
        <taxon>Euteleostomi</taxon>
        <taxon>Actinopterygii</taxon>
        <taxon>Neopterygii</taxon>
        <taxon>Teleostei</taxon>
        <taxon>Neoteleostei</taxon>
        <taxon>Acanthomorphata</taxon>
        <taxon>Eupercaria</taxon>
        <taxon>Perciformes</taxon>
        <taxon>Notothenioidei</taxon>
        <taxon>Nototheniidae</taxon>
        <taxon>Pagothenia</taxon>
    </lineage>
</organism>
<gene>
    <name evidence="2" type="ORF">OYC64_017016</name>
</gene>
<dbReference type="AlphaFoldDB" id="A0ABD2HMW9"/>
<evidence type="ECO:0000313" key="3">
    <source>
        <dbReference type="Proteomes" id="UP001619887"/>
    </source>
</evidence>
<dbReference type="Proteomes" id="UP001619887">
    <property type="component" value="Unassembled WGS sequence"/>
</dbReference>
<comment type="caution">
    <text evidence="2">The sequence shown here is derived from an EMBL/GenBank/DDBJ whole genome shotgun (WGS) entry which is preliminary data.</text>
</comment>